<proteinExistence type="predicted"/>
<evidence type="ECO:0000313" key="3">
    <source>
        <dbReference type="Proteomes" id="UP000060043"/>
    </source>
</evidence>
<dbReference type="OrthoDB" id="37162at2157"/>
<dbReference type="AlphaFoldDB" id="A0A0U2X274"/>
<dbReference type="OMA" id="HECYSNE"/>
<sequence>MYKMRFLKGYYEDDKGNLHLIISPPTFWCPPLFLYIMLEEIRNRLPDAIIEVKDHHDSKKLSECINNGLKFHECYSNESLNGDEYEKVKRTFEEKRSNKYGKLVQLSLNINGELCKLIAEAKER</sequence>
<protein>
    <submittedName>
        <fullName evidence="2">Metal-sulfur cluster biosynthetic enzyme</fullName>
    </submittedName>
</protein>
<dbReference type="Proteomes" id="UP000065473">
    <property type="component" value="Chromosome"/>
</dbReference>
<evidence type="ECO:0000313" key="2">
    <source>
        <dbReference type="EMBL" id="ALU32530.1"/>
    </source>
</evidence>
<reference evidence="3 4" key="1">
    <citation type="submission" date="2015-12" db="EMBL/GenBank/DDBJ databases">
        <title>A stable core within a dynamic pangenome in Sulfolobus acidocaldarius.</title>
        <authorList>
            <person name="Anderson R."/>
            <person name="Kouris A."/>
            <person name="Seward C."/>
            <person name="Campbell K."/>
            <person name="Whitaker R."/>
        </authorList>
    </citation>
    <scope>NUCLEOTIDE SEQUENCE [LARGE SCALE GENOMIC DNA]</scope>
    <source>
        <strain evidence="1 4">GG12-C01-09</strain>
        <strain evidence="2 3">NG05B_CO5_07</strain>
    </source>
</reference>
<dbReference type="EMBL" id="CP013694">
    <property type="protein sequence ID" value="ALU29792.1"/>
    <property type="molecule type" value="Genomic_DNA"/>
</dbReference>
<dbReference type="PaxDb" id="1435377-SUSAZ_09685"/>
<organism evidence="2 3">
    <name type="scientific">Sulfolobus acidocaldarius</name>
    <dbReference type="NCBI Taxonomy" id="2285"/>
    <lineage>
        <taxon>Archaea</taxon>
        <taxon>Thermoproteota</taxon>
        <taxon>Thermoprotei</taxon>
        <taxon>Sulfolobales</taxon>
        <taxon>Sulfolobaceae</taxon>
        <taxon>Sulfolobus</taxon>
    </lineage>
</organism>
<evidence type="ECO:0000313" key="1">
    <source>
        <dbReference type="EMBL" id="ALU29792.1"/>
    </source>
</evidence>
<dbReference type="EMBL" id="CP013695">
    <property type="protein sequence ID" value="ALU32530.1"/>
    <property type="molecule type" value="Genomic_DNA"/>
</dbReference>
<evidence type="ECO:0000313" key="4">
    <source>
        <dbReference type="Proteomes" id="UP000065473"/>
    </source>
</evidence>
<dbReference type="STRING" id="1435377.SUSAZ_09685"/>
<gene>
    <name evidence="1" type="ORF">ATY89_07460</name>
    <name evidence="2" type="ORF">ATZ20_10480</name>
</gene>
<name>A0A0U2X274_9CREN</name>
<accession>A0A0U2X274</accession>
<dbReference type="Proteomes" id="UP000060043">
    <property type="component" value="Chromosome"/>
</dbReference>
<dbReference type="RefSeq" id="WP_011278920.1">
    <property type="nucleotide sequence ID" value="NZ_LPRT01000001.1"/>
</dbReference>